<feature type="domain" description="Bacterial type II secretion system protein E" evidence="2">
    <location>
        <begin position="92"/>
        <end position="364"/>
    </location>
</feature>
<dbReference type="InterPro" id="IPR050921">
    <property type="entry name" value="T4SS_GSP_E_ATPase"/>
</dbReference>
<evidence type="ECO:0000259" key="2">
    <source>
        <dbReference type="Pfam" id="PF00437"/>
    </source>
</evidence>
<dbReference type="AlphaFoldDB" id="A0A411YDS1"/>
<evidence type="ECO:0000313" key="4">
    <source>
        <dbReference type="Proteomes" id="UP000291469"/>
    </source>
</evidence>
<proteinExistence type="inferred from homology"/>
<protein>
    <recommendedName>
        <fullName evidence="2">Bacterial type II secretion system protein E domain-containing protein</fullName>
    </recommendedName>
</protein>
<accession>A0A411YDS1</accession>
<organism evidence="3 4">
    <name type="scientific">Egibacter rhizosphaerae</name>
    <dbReference type="NCBI Taxonomy" id="1670831"/>
    <lineage>
        <taxon>Bacteria</taxon>
        <taxon>Bacillati</taxon>
        <taxon>Actinomycetota</taxon>
        <taxon>Nitriliruptoria</taxon>
        <taxon>Egibacterales</taxon>
        <taxon>Egibacteraceae</taxon>
        <taxon>Egibacter</taxon>
    </lineage>
</organism>
<dbReference type="KEGG" id="erz:ER308_07390"/>
<dbReference type="Proteomes" id="UP000291469">
    <property type="component" value="Chromosome"/>
</dbReference>
<dbReference type="SUPFAM" id="SSF52540">
    <property type="entry name" value="P-loop containing nucleoside triphosphate hydrolases"/>
    <property type="match status" value="1"/>
</dbReference>
<dbReference type="Gene3D" id="3.40.50.300">
    <property type="entry name" value="P-loop containing nucleotide triphosphate hydrolases"/>
    <property type="match status" value="1"/>
</dbReference>
<gene>
    <name evidence="3" type="ORF">ER308_07390</name>
</gene>
<keyword evidence="4" id="KW-1185">Reference proteome</keyword>
<evidence type="ECO:0000313" key="3">
    <source>
        <dbReference type="EMBL" id="QBI19389.1"/>
    </source>
</evidence>
<reference evidence="3 4" key="1">
    <citation type="submission" date="2019-01" db="EMBL/GenBank/DDBJ databases">
        <title>Egibacter rhizosphaerae EGI 80759T.</title>
        <authorList>
            <person name="Chen D.-D."/>
            <person name="Tian Y."/>
            <person name="Jiao J.-Y."/>
            <person name="Zhang X.-T."/>
            <person name="Zhang Y.-G."/>
            <person name="Zhang Y."/>
            <person name="Xiao M."/>
            <person name="Shu W.-S."/>
            <person name="Li W.-J."/>
        </authorList>
    </citation>
    <scope>NUCLEOTIDE SEQUENCE [LARGE SCALE GENOMIC DNA]</scope>
    <source>
        <strain evidence="3 4">EGI 80759</strain>
    </source>
</reference>
<dbReference type="EMBL" id="CP036402">
    <property type="protein sequence ID" value="QBI19389.1"/>
    <property type="molecule type" value="Genomic_DNA"/>
</dbReference>
<dbReference type="PANTHER" id="PTHR30486:SF6">
    <property type="entry name" value="TYPE IV PILUS RETRACTATION ATPASE PILT"/>
    <property type="match status" value="1"/>
</dbReference>
<comment type="similarity">
    <text evidence="1">Belongs to the GSP E family.</text>
</comment>
<sequence>MAGCVATAPARARLEPADFDPRWRREDVMTAAPTLARIRRRVAEDPEVARAGSGADRVPAVRAAVARAVRSEGLLLPHDELARLVRELTDELAGLGPLEPLLRDPAVTDVLVNGPREVWVERAGRLERTDVTFDDGDAVHQAVLRVVGPLGYRLDRARPHVDARLPDGSRLHAVLPPLAPDGPLVAIRRFAPVAMSWDDLTSSGAVPEDVRDLLRDAVAERRAIVCCGRTGAGKTTLLGRLVDDVGADERVVLVEDAPELRPRCPHAVRLETREANAEGVGETTIHDLVRQALRMRPDRIVVGEVRGVELVDVLQALATGHEGCMTTVHARAADEALVRMEGMALLAGLPLDAVRAQLAVALDLLVVLGRERDGARGVVEVAEVQRRGDGELGARRLWLRGG</sequence>
<dbReference type="Gene3D" id="3.30.450.380">
    <property type="match status" value="1"/>
</dbReference>
<name>A0A411YDS1_9ACTN</name>
<dbReference type="OrthoDB" id="9810761at2"/>
<evidence type="ECO:0000256" key="1">
    <source>
        <dbReference type="ARBA" id="ARBA00006611"/>
    </source>
</evidence>
<dbReference type="InterPro" id="IPR001482">
    <property type="entry name" value="T2SS/T4SS_dom"/>
</dbReference>
<dbReference type="PANTHER" id="PTHR30486">
    <property type="entry name" value="TWITCHING MOTILITY PROTEIN PILT"/>
    <property type="match status" value="1"/>
</dbReference>
<dbReference type="GO" id="GO:0016887">
    <property type="term" value="F:ATP hydrolysis activity"/>
    <property type="evidence" value="ECO:0007669"/>
    <property type="project" value="InterPro"/>
</dbReference>
<dbReference type="CDD" id="cd01130">
    <property type="entry name" value="VirB11-like_ATPase"/>
    <property type="match status" value="1"/>
</dbReference>
<dbReference type="InterPro" id="IPR027417">
    <property type="entry name" value="P-loop_NTPase"/>
</dbReference>
<dbReference type="Pfam" id="PF00437">
    <property type="entry name" value="T2SSE"/>
    <property type="match status" value="1"/>
</dbReference>